<evidence type="ECO:0000313" key="3">
    <source>
        <dbReference type="RefSeq" id="XP_009785982.1"/>
    </source>
</evidence>
<gene>
    <name evidence="3 4 5 6 7 8 9" type="primary">LOC104234163</name>
</gene>
<evidence type="ECO:0000313" key="7">
    <source>
        <dbReference type="RefSeq" id="XP_009785987.1"/>
    </source>
</evidence>
<evidence type="ECO:0000313" key="6">
    <source>
        <dbReference type="RefSeq" id="XP_009785986.1"/>
    </source>
</evidence>
<evidence type="ECO:0000313" key="4">
    <source>
        <dbReference type="RefSeq" id="XP_009785983.1"/>
    </source>
</evidence>
<feature type="compositionally biased region" description="Polar residues" evidence="1">
    <location>
        <begin position="128"/>
        <end position="140"/>
    </location>
</feature>
<sequence length="272" mass="30819">MDMHAEVQYESDFRDAYLDDETENVTDIGKESIDGVEVEDVGECQDQKNPKETGVTEKICKCGLQSQEDLESPLGTSVSEIVCKCLEGTYDLSTPLSYKEKFGVQTCANQESFEAAREEAGVEYQEKSGVQSQDVENTEGTSRKSCELATEEHGEQLQDKENVQLEDKENDASNMLAELSVEKTQEGSVKKTDDAKLLKKFIVRLGKKKRRGRKTEGQTNIYADNNGVRKNPYKLYHQKISSKMFFLELSDSSFVLDDKHIDIALYYLRKKE</sequence>
<reference evidence="2" key="1">
    <citation type="journal article" date="2013" name="Genome Biol.">
        <title>Reference genomes and transcriptomes of Nicotiana sylvestris and Nicotiana tomentosiformis.</title>
        <authorList>
            <person name="Sierro N."/>
            <person name="Battey J.N."/>
            <person name="Ouadi S."/>
            <person name="Bovet L."/>
            <person name="Goepfert S."/>
            <person name="Bakaher N."/>
            <person name="Peitsch M.C."/>
            <person name="Ivanov N.V."/>
        </authorList>
    </citation>
    <scope>NUCLEOTIDE SEQUENCE [LARGE SCALE GENOMIC DNA]</scope>
</reference>
<dbReference type="RefSeq" id="XP_009785982.1">
    <property type="nucleotide sequence ID" value="XM_009787680.1"/>
</dbReference>
<dbReference type="AlphaFoldDB" id="A0A1U7XHP3"/>
<evidence type="ECO:0000313" key="8">
    <source>
        <dbReference type="RefSeq" id="XP_009785988.1"/>
    </source>
</evidence>
<feature type="region of interest" description="Disordered" evidence="1">
    <location>
        <begin position="124"/>
        <end position="145"/>
    </location>
</feature>
<keyword evidence="2" id="KW-1185">Reference proteome</keyword>
<proteinExistence type="predicted"/>
<name>A0A1U7XHP3_NICSY</name>
<reference evidence="3 4" key="2">
    <citation type="submission" date="2025-04" db="UniProtKB">
        <authorList>
            <consortium name="RefSeq"/>
        </authorList>
    </citation>
    <scope>IDENTIFICATION</scope>
    <source>
        <tissue evidence="3 4">Leaf</tissue>
    </source>
</reference>
<evidence type="ECO:0000256" key="1">
    <source>
        <dbReference type="SAM" id="MobiDB-lite"/>
    </source>
</evidence>
<dbReference type="Proteomes" id="UP000189701">
    <property type="component" value="Unplaced"/>
</dbReference>
<dbReference type="RefSeq" id="XP_009785989.1">
    <property type="nucleotide sequence ID" value="XM_009787687.1"/>
</dbReference>
<evidence type="ECO:0000313" key="2">
    <source>
        <dbReference type="Proteomes" id="UP000189701"/>
    </source>
</evidence>
<dbReference type="RefSeq" id="XP_009785983.1">
    <property type="nucleotide sequence ID" value="XM_009787681.1"/>
</dbReference>
<evidence type="ECO:0000313" key="9">
    <source>
        <dbReference type="RefSeq" id="XP_009785989.1"/>
    </source>
</evidence>
<accession>A0A1U7XHP3</accession>
<evidence type="ECO:0000313" key="5">
    <source>
        <dbReference type="RefSeq" id="XP_009785985.1"/>
    </source>
</evidence>
<protein>
    <submittedName>
        <fullName evidence="3 4">Uncharacterized protein LOC104234163 isoform X1</fullName>
    </submittedName>
</protein>
<organism evidence="2 5">
    <name type="scientific">Nicotiana sylvestris</name>
    <name type="common">Wood tobacco</name>
    <name type="synonym">South American tobacco</name>
    <dbReference type="NCBI Taxonomy" id="4096"/>
    <lineage>
        <taxon>Eukaryota</taxon>
        <taxon>Viridiplantae</taxon>
        <taxon>Streptophyta</taxon>
        <taxon>Embryophyta</taxon>
        <taxon>Tracheophyta</taxon>
        <taxon>Spermatophyta</taxon>
        <taxon>Magnoliopsida</taxon>
        <taxon>eudicotyledons</taxon>
        <taxon>Gunneridae</taxon>
        <taxon>Pentapetalae</taxon>
        <taxon>asterids</taxon>
        <taxon>lamiids</taxon>
        <taxon>Solanales</taxon>
        <taxon>Solanaceae</taxon>
        <taxon>Nicotianoideae</taxon>
        <taxon>Nicotianeae</taxon>
        <taxon>Nicotiana</taxon>
    </lineage>
</organism>
<dbReference type="RefSeq" id="XP_009785987.1">
    <property type="nucleotide sequence ID" value="XM_009787685.1"/>
</dbReference>
<dbReference type="RefSeq" id="XP_009785985.1">
    <property type="nucleotide sequence ID" value="XM_009787683.1"/>
</dbReference>
<dbReference type="RefSeq" id="XP_009785986.1">
    <property type="nucleotide sequence ID" value="XM_009787684.1"/>
</dbReference>
<dbReference type="RefSeq" id="XP_009785988.1">
    <property type="nucleotide sequence ID" value="XM_009787686.1"/>
</dbReference>
<dbReference type="KEGG" id="nsy:104234163"/>
<dbReference type="GeneID" id="104234163"/>